<keyword evidence="3" id="KW-1185">Reference proteome</keyword>
<dbReference type="InterPro" id="IPR022472">
    <property type="entry name" value="VPLPA-CTERM"/>
</dbReference>
<dbReference type="NCBIfam" id="TIGR03370">
    <property type="entry name" value="VPLPA-CTERM"/>
    <property type="match status" value="1"/>
</dbReference>
<name>A0A437QIS5_9PROT</name>
<keyword evidence="1" id="KW-0472">Membrane</keyword>
<dbReference type="AlphaFoldDB" id="A0A437QIS5"/>
<evidence type="ECO:0000313" key="2">
    <source>
        <dbReference type="EMBL" id="RVU34290.1"/>
    </source>
</evidence>
<accession>A0A437QIS5</accession>
<reference evidence="3" key="1">
    <citation type="submission" date="2019-01" db="EMBL/GenBank/DDBJ databases">
        <title>Gri0909 isolated from a small marine red alga.</title>
        <authorList>
            <person name="Kim J."/>
            <person name="Jeong S.E."/>
            <person name="Jeon C.O."/>
        </authorList>
    </citation>
    <scope>NUCLEOTIDE SEQUENCE [LARGE SCALE GENOMIC DNA]</scope>
    <source>
        <strain evidence="3">Gri0909</strain>
    </source>
</reference>
<organism evidence="2 3">
    <name type="scientific">Hwanghaeella grinnelliae</name>
    <dbReference type="NCBI Taxonomy" id="2500179"/>
    <lineage>
        <taxon>Bacteria</taxon>
        <taxon>Pseudomonadati</taxon>
        <taxon>Pseudomonadota</taxon>
        <taxon>Alphaproteobacteria</taxon>
        <taxon>Rhodospirillales</taxon>
        <taxon>Rhodospirillaceae</taxon>
        <taxon>Hwanghaeella</taxon>
    </lineage>
</organism>
<evidence type="ECO:0000313" key="3">
    <source>
        <dbReference type="Proteomes" id="UP000287447"/>
    </source>
</evidence>
<proteinExistence type="predicted"/>
<dbReference type="InterPro" id="IPR018247">
    <property type="entry name" value="EF_Hand_1_Ca_BS"/>
</dbReference>
<keyword evidence="1" id="KW-0812">Transmembrane</keyword>
<protein>
    <submittedName>
        <fullName evidence="2">VPLPA-CTERM sorting domain-containing protein</fullName>
    </submittedName>
</protein>
<feature type="transmembrane region" description="Helical" evidence="1">
    <location>
        <begin position="193"/>
        <end position="213"/>
    </location>
</feature>
<dbReference type="EMBL" id="SADE01000004">
    <property type="protein sequence ID" value="RVU34290.1"/>
    <property type="molecule type" value="Genomic_DNA"/>
</dbReference>
<gene>
    <name evidence="2" type="ORF">EOI86_23765</name>
</gene>
<comment type="caution">
    <text evidence="2">The sequence shown here is derived from an EMBL/GenBank/DDBJ whole genome shotgun (WGS) entry which is preliminary data.</text>
</comment>
<evidence type="ECO:0000256" key="1">
    <source>
        <dbReference type="SAM" id="Phobius"/>
    </source>
</evidence>
<dbReference type="Proteomes" id="UP000287447">
    <property type="component" value="Unassembled WGS sequence"/>
</dbReference>
<dbReference type="PROSITE" id="PS00018">
    <property type="entry name" value="EF_HAND_1"/>
    <property type="match status" value="1"/>
</dbReference>
<sequence>MNDIALAGNKLSGTVGGTNTVSNTAEGTLTAFGYYLYDEDNIAGGVDRIARKLVVNSDGLGIDDVGGTQIDNNEQTGTQGGFDADWLVVQFDSPQWVPVSAVLNGNNASDHVDIYVGNDTDNNGDIDFLELTQVFSSNIAGTQEILFQDILGPLAGTAFEYLVFSTELYNTPNTNSFDQYVVTSITGNNVSAVPIPAALPLLATAFAGLGFLARRRKRIA</sequence>
<keyword evidence="1" id="KW-1133">Transmembrane helix</keyword>